<dbReference type="Proteomes" id="UP001396334">
    <property type="component" value="Unassembled WGS sequence"/>
</dbReference>
<gene>
    <name evidence="2" type="ORF">V6N11_060427</name>
</gene>
<proteinExistence type="predicted"/>
<dbReference type="EMBL" id="JBBPBN010000034">
    <property type="protein sequence ID" value="KAK9002849.1"/>
    <property type="molecule type" value="Genomic_DNA"/>
</dbReference>
<evidence type="ECO:0000256" key="1">
    <source>
        <dbReference type="SAM" id="MobiDB-lite"/>
    </source>
</evidence>
<sequence>MGKNAFVETVQSPSEDSDAKTVTDPLNQLVGSQYAAANPMAMDNFTPSPLMVVKPNGETILVNNTNPRASKRHFPMMVVSTVKKSRNVILFAYFDVGMSSDINSPTEVDHQPRRGT</sequence>
<evidence type="ECO:0000313" key="2">
    <source>
        <dbReference type="EMBL" id="KAK9002849.1"/>
    </source>
</evidence>
<protein>
    <submittedName>
        <fullName evidence="2">Uncharacterized protein</fullName>
    </submittedName>
</protein>
<evidence type="ECO:0000313" key="3">
    <source>
        <dbReference type="Proteomes" id="UP001396334"/>
    </source>
</evidence>
<name>A0ABR2QQA5_9ROSI</name>
<keyword evidence="3" id="KW-1185">Reference proteome</keyword>
<accession>A0ABR2QQA5</accession>
<comment type="caution">
    <text evidence="2">The sequence shown here is derived from an EMBL/GenBank/DDBJ whole genome shotgun (WGS) entry which is preliminary data.</text>
</comment>
<feature type="region of interest" description="Disordered" evidence="1">
    <location>
        <begin position="1"/>
        <end position="22"/>
    </location>
</feature>
<organism evidence="2 3">
    <name type="scientific">Hibiscus sabdariffa</name>
    <name type="common">roselle</name>
    <dbReference type="NCBI Taxonomy" id="183260"/>
    <lineage>
        <taxon>Eukaryota</taxon>
        <taxon>Viridiplantae</taxon>
        <taxon>Streptophyta</taxon>
        <taxon>Embryophyta</taxon>
        <taxon>Tracheophyta</taxon>
        <taxon>Spermatophyta</taxon>
        <taxon>Magnoliopsida</taxon>
        <taxon>eudicotyledons</taxon>
        <taxon>Gunneridae</taxon>
        <taxon>Pentapetalae</taxon>
        <taxon>rosids</taxon>
        <taxon>malvids</taxon>
        <taxon>Malvales</taxon>
        <taxon>Malvaceae</taxon>
        <taxon>Malvoideae</taxon>
        <taxon>Hibiscus</taxon>
    </lineage>
</organism>
<reference evidence="2 3" key="1">
    <citation type="journal article" date="2024" name="G3 (Bethesda)">
        <title>Genome assembly of Hibiscus sabdariffa L. provides insights into metabolisms of medicinal natural products.</title>
        <authorList>
            <person name="Kim T."/>
        </authorList>
    </citation>
    <scope>NUCLEOTIDE SEQUENCE [LARGE SCALE GENOMIC DNA]</scope>
    <source>
        <strain evidence="2">TK-2024</strain>
        <tissue evidence="2">Old leaves</tissue>
    </source>
</reference>